<dbReference type="PROSITE" id="PS51257">
    <property type="entry name" value="PROKAR_LIPOPROTEIN"/>
    <property type="match status" value="1"/>
</dbReference>
<dbReference type="UniPathway" id="UPA00626">
    <property type="reaction ID" value="UER00678"/>
</dbReference>
<dbReference type="SUPFAM" id="SSF117856">
    <property type="entry name" value="AF0104/ALDC/Ptd012-like"/>
    <property type="match status" value="1"/>
</dbReference>
<evidence type="ECO:0000313" key="12">
    <source>
        <dbReference type="Proteomes" id="UP000239462"/>
    </source>
</evidence>
<keyword evidence="7" id="KW-0005">Acetoin biosynthesis</keyword>
<dbReference type="EMBL" id="JACHED010000002">
    <property type="protein sequence ID" value="MBB6497129.1"/>
    <property type="molecule type" value="Genomic_DNA"/>
</dbReference>
<evidence type="ECO:0000313" key="14">
    <source>
        <dbReference type="Proteomes" id="UP000590564"/>
    </source>
</evidence>
<reference evidence="12" key="1">
    <citation type="journal article" date="2018" name="Genome Announc.">
        <title>Complete Genome Sequence of the Methanococcus maripaludis Type Strain JJ (DSM 2067), a Model for Selenoprotein Synthesis in Archaea.</title>
        <authorList>
            <person name="Poehlein A."/>
            <person name="Heym D."/>
            <person name="Quitzke V."/>
            <person name="Fersch J."/>
            <person name="Daniel R."/>
            <person name="Rother M."/>
        </authorList>
    </citation>
    <scope>NUCLEOTIDE SEQUENCE [LARGE SCALE GENOMIC DNA]</scope>
    <source>
        <strain evidence="12">DSM 2067</strain>
    </source>
</reference>
<name>A0A2L1C8X2_METMI</name>
<evidence type="ECO:0000313" key="13">
    <source>
        <dbReference type="Proteomes" id="UP000567099"/>
    </source>
</evidence>
<protein>
    <recommendedName>
        <fullName evidence="5">Alpha-acetolactate decarboxylase</fullName>
        <ecNumber evidence="4">4.1.1.5</ecNumber>
    </recommendedName>
</protein>
<dbReference type="CDD" id="cd17299">
    <property type="entry name" value="acetolactate_decarboxylase"/>
    <property type="match status" value="1"/>
</dbReference>
<keyword evidence="8 9" id="KW-0456">Lyase</keyword>
<accession>A0A2L1C8X2</accession>
<evidence type="ECO:0000256" key="7">
    <source>
        <dbReference type="ARBA" id="ARBA00023061"/>
    </source>
</evidence>
<keyword evidence="6" id="KW-0210">Decarboxylase</keyword>
<evidence type="ECO:0000313" key="11">
    <source>
        <dbReference type="EMBL" id="MBB6497129.1"/>
    </source>
</evidence>
<evidence type="ECO:0000256" key="3">
    <source>
        <dbReference type="ARBA" id="ARBA00007106"/>
    </source>
</evidence>
<dbReference type="PIRSF" id="PIRSF001332">
    <property type="entry name" value="Acetolac_decarb"/>
    <property type="match status" value="1"/>
</dbReference>
<dbReference type="GO" id="GO:0045151">
    <property type="term" value="P:acetoin biosynthetic process"/>
    <property type="evidence" value="ECO:0007669"/>
    <property type="project" value="UniProtKB-KW"/>
</dbReference>
<comment type="catalytic activity">
    <reaction evidence="1">
        <text>(2S)-2-acetolactate + H(+) = (R)-acetoin + CO2</text>
        <dbReference type="Rhea" id="RHEA:21580"/>
        <dbReference type="ChEBI" id="CHEBI:15378"/>
        <dbReference type="ChEBI" id="CHEBI:15686"/>
        <dbReference type="ChEBI" id="CHEBI:16526"/>
        <dbReference type="ChEBI" id="CHEBI:58476"/>
        <dbReference type="EC" id="4.1.1.5"/>
    </reaction>
</comment>
<sequence length="266" mass="30017">MDRFVKFLVVIMVLFSGCISTNDSSVSEFRSEQVSDVLYQVSTINALMESIYDGFVPVNELVTHGDFGIGTFDKLDGEMVVLDGICYQVKSDGVAYKVENVTTPFATVTSFENDETYFLNDMNISEFESYFESKFPSKNMVYAVKLTGTFSKMKTRSVPAQEKPYKKLVDAVKNQSVFEFENVSGTVVGFWVPEFMSGLNVPLYHLHFITDDKLAGGHILDFEIESVEASFDTTPEFYMVLPTSGEFYSMEFSDNLENDLKAVEKQ</sequence>
<dbReference type="RefSeq" id="WP_104837422.1">
    <property type="nucleotide sequence ID" value="NZ_CP026606.1"/>
</dbReference>
<dbReference type="Proteomes" id="UP000239462">
    <property type="component" value="Chromosome"/>
</dbReference>
<dbReference type="InterPro" id="IPR005128">
    <property type="entry name" value="Acetolactate_a_deCO2ase"/>
</dbReference>
<reference evidence="9" key="2">
    <citation type="submission" date="2018-02" db="EMBL/GenBank/DDBJ databases">
        <title>Complete genome sequence of the Methanococcus maripaludis type strain JJ (DSM 2067), a model for selenoprotein synthesis in Archaea.</title>
        <authorList>
            <person name="Poehlein A."/>
            <person name="Heym D."/>
            <person name="Quitzke V."/>
            <person name="Fersch J."/>
            <person name="Daniel R."/>
            <person name="Rother M."/>
        </authorList>
    </citation>
    <scope>NUCLEOTIDE SEQUENCE [LARGE SCALE GENOMIC DNA]</scope>
    <source>
        <strain evidence="9">DSM 2067</strain>
    </source>
</reference>
<comment type="pathway">
    <text evidence="2">Polyol metabolism; (R,R)-butane-2,3-diol biosynthesis; (R,R)-butane-2,3-diol from pyruvate: step 2/3.</text>
</comment>
<evidence type="ECO:0000313" key="9">
    <source>
        <dbReference type="EMBL" id="AVB75787.1"/>
    </source>
</evidence>
<dbReference type="EMBL" id="CP026606">
    <property type="protein sequence ID" value="AVB75787.1"/>
    <property type="molecule type" value="Genomic_DNA"/>
</dbReference>
<dbReference type="PANTHER" id="PTHR35524">
    <property type="entry name" value="ALPHA-ACETOLACTATE DECARBOXYLASE"/>
    <property type="match status" value="1"/>
</dbReference>
<dbReference type="Gene3D" id="3.30.1330.80">
    <property type="entry name" value="Hypothetical protein, similar to alpha- acetolactate decarboxylase, domain 2"/>
    <property type="match status" value="2"/>
</dbReference>
<dbReference type="KEGG" id="mmad:MMJJ_03700"/>
<comment type="similarity">
    <text evidence="3">Belongs to the alpha-acetolactate decarboxylase family.</text>
</comment>
<proteinExistence type="inferred from homology"/>
<evidence type="ECO:0000256" key="5">
    <source>
        <dbReference type="ARBA" id="ARBA00020164"/>
    </source>
</evidence>
<organism evidence="9 12">
    <name type="scientific">Methanococcus maripaludis</name>
    <name type="common">Methanococcus deltae</name>
    <dbReference type="NCBI Taxonomy" id="39152"/>
    <lineage>
        <taxon>Archaea</taxon>
        <taxon>Methanobacteriati</taxon>
        <taxon>Methanobacteriota</taxon>
        <taxon>Methanomada group</taxon>
        <taxon>Methanococci</taxon>
        <taxon>Methanococcales</taxon>
        <taxon>Methanococcaceae</taxon>
        <taxon>Methanococcus</taxon>
    </lineage>
</organism>
<reference evidence="11 14" key="3">
    <citation type="submission" date="2020-08" db="EMBL/GenBank/DDBJ databases">
        <title>Genomic Encyclopedia of Type Strains, Phase IV (KMG-V): Genome sequencing to study the core and pangenomes of soil and plant-associated prokaryotes.</title>
        <authorList>
            <person name="Whitman W."/>
        </authorList>
    </citation>
    <scope>NUCLEOTIDE SEQUENCE [LARGE SCALE GENOMIC DNA]</scope>
    <source>
        <strain evidence="10 13">C13</strain>
        <strain evidence="11 14">D1</strain>
    </source>
</reference>
<gene>
    <name evidence="9" type="primary">alsD</name>
    <name evidence="10" type="ORF">HNP94_001203</name>
    <name evidence="11" type="ORF">HNP96_001170</name>
    <name evidence="9" type="ORF">MMJJ_03700</name>
</gene>
<dbReference type="Proteomes" id="UP000590564">
    <property type="component" value="Unassembled WGS sequence"/>
</dbReference>
<dbReference type="PANTHER" id="PTHR35524:SF1">
    <property type="entry name" value="ALPHA-ACETOLACTATE DECARBOXYLASE"/>
    <property type="match status" value="1"/>
</dbReference>
<evidence type="ECO:0000313" key="10">
    <source>
        <dbReference type="EMBL" id="MBA2864203.1"/>
    </source>
</evidence>
<dbReference type="GeneID" id="36101464"/>
<evidence type="ECO:0000256" key="1">
    <source>
        <dbReference type="ARBA" id="ARBA00001784"/>
    </source>
</evidence>
<dbReference type="Pfam" id="PF03306">
    <property type="entry name" value="AAL_decarboxy"/>
    <property type="match status" value="1"/>
</dbReference>
<dbReference type="AlphaFoldDB" id="A0A2L1C8X2"/>
<evidence type="ECO:0000256" key="6">
    <source>
        <dbReference type="ARBA" id="ARBA00022793"/>
    </source>
</evidence>
<dbReference type="Proteomes" id="UP000567099">
    <property type="component" value="Unassembled WGS sequence"/>
</dbReference>
<dbReference type="NCBIfam" id="TIGR01252">
    <property type="entry name" value="acetolac_decarb"/>
    <property type="match status" value="1"/>
</dbReference>
<dbReference type="EMBL" id="JACDUO010000001">
    <property type="protein sequence ID" value="MBA2864203.1"/>
    <property type="molecule type" value="Genomic_DNA"/>
</dbReference>
<dbReference type="EC" id="4.1.1.5" evidence="4"/>
<evidence type="ECO:0000256" key="8">
    <source>
        <dbReference type="ARBA" id="ARBA00023239"/>
    </source>
</evidence>
<evidence type="ECO:0000256" key="4">
    <source>
        <dbReference type="ARBA" id="ARBA00013204"/>
    </source>
</evidence>
<evidence type="ECO:0000256" key="2">
    <source>
        <dbReference type="ARBA" id="ARBA00005170"/>
    </source>
</evidence>
<dbReference type="GO" id="GO:0047605">
    <property type="term" value="F:acetolactate decarboxylase activity"/>
    <property type="evidence" value="ECO:0007669"/>
    <property type="project" value="UniProtKB-EC"/>
</dbReference>